<feature type="transmembrane region" description="Helical" evidence="7">
    <location>
        <begin position="93"/>
        <end position="114"/>
    </location>
</feature>
<comment type="subcellular location">
    <subcellularLocation>
        <location evidence="1 7">Cell membrane</location>
        <topology evidence="1 7">Multi-pass membrane protein</topology>
    </subcellularLocation>
</comment>
<evidence type="ECO:0000256" key="5">
    <source>
        <dbReference type="ARBA" id="ARBA00022989"/>
    </source>
</evidence>
<feature type="transmembrane region" description="Helical" evidence="7">
    <location>
        <begin position="348"/>
        <end position="370"/>
    </location>
</feature>
<keyword evidence="5 7" id="KW-1133">Transmembrane helix</keyword>
<feature type="domain" description="ABC transmembrane type-1" evidence="9">
    <location>
        <begin position="152"/>
        <end position="366"/>
    </location>
</feature>
<dbReference type="Proteomes" id="UP000477779">
    <property type="component" value="Unassembled WGS sequence"/>
</dbReference>
<dbReference type="PANTHER" id="PTHR30193:SF37">
    <property type="entry name" value="INNER MEMBRANE ABC TRANSPORTER PERMEASE PROTEIN YCJO"/>
    <property type="match status" value="1"/>
</dbReference>
<organism evidence="10 13">
    <name type="scientific">Micromonospora terminaliae</name>
    <dbReference type="NCBI Taxonomy" id="1914461"/>
    <lineage>
        <taxon>Bacteria</taxon>
        <taxon>Bacillati</taxon>
        <taxon>Actinomycetota</taxon>
        <taxon>Actinomycetes</taxon>
        <taxon>Micromonosporales</taxon>
        <taxon>Micromonosporaceae</taxon>
        <taxon>Micromonospora</taxon>
    </lineage>
</organism>
<dbReference type="InterPro" id="IPR035906">
    <property type="entry name" value="MetI-like_sf"/>
</dbReference>
<reference evidence="11 12" key="1">
    <citation type="submission" date="2019-10" db="EMBL/GenBank/DDBJ databases">
        <title>Genome Sequence of Micromonospora terminaliae DSM 101760.</title>
        <authorList>
            <person name="Guo L."/>
        </authorList>
    </citation>
    <scope>NUCLEOTIDE SEQUENCE [LARGE SCALE GENOMIC DNA]</scope>
    <source>
        <strain evidence="11 12">DSM 101760</strain>
    </source>
</reference>
<dbReference type="PANTHER" id="PTHR30193">
    <property type="entry name" value="ABC TRANSPORTER PERMEASE PROTEIN"/>
    <property type="match status" value="1"/>
</dbReference>
<evidence type="ECO:0000313" key="10">
    <source>
        <dbReference type="EMBL" id="NES27054.1"/>
    </source>
</evidence>
<feature type="transmembrane region" description="Helical" evidence="7">
    <location>
        <begin position="287"/>
        <end position="308"/>
    </location>
</feature>
<evidence type="ECO:0000256" key="4">
    <source>
        <dbReference type="ARBA" id="ARBA00022692"/>
    </source>
</evidence>
<gene>
    <name evidence="10" type="ORF">G3561_05720</name>
    <name evidence="11" type="ORF">GCE86_14750</name>
</gene>
<keyword evidence="4 7" id="KW-0812">Transmembrane</keyword>
<dbReference type="EMBL" id="CP045309">
    <property type="protein sequence ID" value="QGL48174.1"/>
    <property type="molecule type" value="Genomic_DNA"/>
</dbReference>
<dbReference type="InterPro" id="IPR000515">
    <property type="entry name" value="MetI-like"/>
</dbReference>
<feature type="compositionally biased region" description="Low complexity" evidence="8">
    <location>
        <begin position="1"/>
        <end position="17"/>
    </location>
</feature>
<dbReference type="Proteomes" id="UP000402241">
    <property type="component" value="Chromosome"/>
</dbReference>
<feature type="transmembrane region" description="Helical" evidence="7">
    <location>
        <begin position="151"/>
        <end position="177"/>
    </location>
</feature>
<evidence type="ECO:0000256" key="1">
    <source>
        <dbReference type="ARBA" id="ARBA00004651"/>
    </source>
</evidence>
<sequence length="377" mass="40378">MRGCASSSANWTSKSSACPPGHRERWGNCGCVGKNFQLRVVCGRISFSRSRWYCAAVPPPRTVSAPPGDRASTVTSTPATVRRRKAERFTETGLGWLLLLPSVVVFALFVFWPLGRTLYLSVHGNDLFGAPSVYVGAEHYREMLSAEFGKVLATTGLFTLFSVVPAVLGALFVVLLLEARIRGVRVLRTAFALPFAFSVATASVVFAVIYNPAIGVANGLLGSLGIDRVNWLTDPSIALPAVCAATVWMNFGYNVLVLSAGVAAISPEVVEAARLDGASGWRLASRITVPLLSPQLFFLVVVSTIHALQSFGQIHILTKGGPDQATTTLVYSIYEKAFAFGSSDFGSASAQAVVLLVVMLGCTAVQFGVLERRVHYR</sequence>
<comment type="similarity">
    <text evidence="7">Belongs to the binding-protein-dependent transport system permease family.</text>
</comment>
<evidence type="ECO:0000259" key="9">
    <source>
        <dbReference type="PROSITE" id="PS50928"/>
    </source>
</evidence>
<dbReference type="PROSITE" id="PS50928">
    <property type="entry name" value="ABC_TM1"/>
    <property type="match status" value="1"/>
</dbReference>
<dbReference type="SUPFAM" id="SSF161098">
    <property type="entry name" value="MetI-like"/>
    <property type="match status" value="1"/>
</dbReference>
<keyword evidence="12" id="KW-1185">Reference proteome</keyword>
<dbReference type="Gene3D" id="1.10.3720.10">
    <property type="entry name" value="MetI-like"/>
    <property type="match status" value="1"/>
</dbReference>
<evidence type="ECO:0000313" key="11">
    <source>
        <dbReference type="EMBL" id="QGL48174.1"/>
    </source>
</evidence>
<keyword evidence="2 7" id="KW-0813">Transport</keyword>
<accession>A0AAJ2ZCX7</accession>
<protein>
    <submittedName>
        <fullName evidence="11">ABC transporter permease subunit</fullName>
    </submittedName>
    <submittedName>
        <fullName evidence="10">Sugar ABC transporter permease</fullName>
    </submittedName>
</protein>
<keyword evidence="3" id="KW-1003">Cell membrane</keyword>
<evidence type="ECO:0000256" key="2">
    <source>
        <dbReference type="ARBA" id="ARBA00022448"/>
    </source>
</evidence>
<evidence type="ECO:0000313" key="13">
    <source>
        <dbReference type="Proteomes" id="UP000477779"/>
    </source>
</evidence>
<dbReference type="AlphaFoldDB" id="A0AAJ2ZCX7"/>
<dbReference type="InterPro" id="IPR051393">
    <property type="entry name" value="ABC_transporter_permease"/>
</dbReference>
<feature type="region of interest" description="Disordered" evidence="8">
    <location>
        <begin position="1"/>
        <end position="22"/>
    </location>
</feature>
<evidence type="ECO:0000256" key="8">
    <source>
        <dbReference type="SAM" id="MobiDB-lite"/>
    </source>
</evidence>
<evidence type="ECO:0000313" key="12">
    <source>
        <dbReference type="Proteomes" id="UP000402241"/>
    </source>
</evidence>
<feature type="transmembrane region" description="Helical" evidence="7">
    <location>
        <begin position="237"/>
        <end position="266"/>
    </location>
</feature>
<dbReference type="GO" id="GO:0055085">
    <property type="term" value="P:transmembrane transport"/>
    <property type="evidence" value="ECO:0007669"/>
    <property type="project" value="InterPro"/>
</dbReference>
<keyword evidence="6 7" id="KW-0472">Membrane</keyword>
<dbReference type="Pfam" id="PF00528">
    <property type="entry name" value="BPD_transp_1"/>
    <property type="match status" value="1"/>
</dbReference>
<evidence type="ECO:0000256" key="6">
    <source>
        <dbReference type="ARBA" id="ARBA00023136"/>
    </source>
</evidence>
<name>A0AAJ2ZCX7_9ACTN</name>
<evidence type="ECO:0000256" key="3">
    <source>
        <dbReference type="ARBA" id="ARBA00022475"/>
    </source>
</evidence>
<feature type="transmembrane region" description="Helical" evidence="7">
    <location>
        <begin position="189"/>
        <end position="210"/>
    </location>
</feature>
<reference evidence="10 13" key="2">
    <citation type="submission" date="2020-02" db="EMBL/GenBank/DDBJ databases">
        <title>WGS of Micromonospora spp. isolated from hot spring.</title>
        <authorList>
            <person name="Thawai C."/>
        </authorList>
    </citation>
    <scope>NUCLEOTIDE SEQUENCE [LARGE SCALE GENOMIC DNA]</scope>
    <source>
        <strain evidence="10 13">TMS7</strain>
    </source>
</reference>
<dbReference type="CDD" id="cd06261">
    <property type="entry name" value="TM_PBP2"/>
    <property type="match status" value="1"/>
</dbReference>
<proteinExistence type="inferred from homology"/>
<evidence type="ECO:0000256" key="7">
    <source>
        <dbReference type="RuleBase" id="RU363032"/>
    </source>
</evidence>
<dbReference type="GO" id="GO:0005886">
    <property type="term" value="C:plasma membrane"/>
    <property type="evidence" value="ECO:0007669"/>
    <property type="project" value="UniProtKB-SubCell"/>
</dbReference>
<dbReference type="EMBL" id="JAAHBZ010000002">
    <property type="protein sequence ID" value="NES27054.1"/>
    <property type="molecule type" value="Genomic_DNA"/>
</dbReference>